<evidence type="ECO:0000256" key="1">
    <source>
        <dbReference type="SAM" id="MobiDB-lite"/>
    </source>
</evidence>
<dbReference type="GO" id="GO:0006629">
    <property type="term" value="P:lipid metabolic process"/>
    <property type="evidence" value="ECO:0007669"/>
    <property type="project" value="InterPro"/>
</dbReference>
<sequence length="858" mass="91535">MTTKPATPNQPSSRSLAMSRSLLSFLLGVTVAVALASWAMPAGACAQSPQDPCLEDRETSWVRGTVFTDRVPDGAPRAEIDLGRPGELVWVDVDEDAVPDADEPRARTDGDGRFAFEVDPGAFPAGSRPPLRVQVAAANACTVPDPCARRAPFVPGEDLDDQDFGIAIPAVLRGQANEDLDDDGVRDRDEPGALNLRLYVDVDRSRSYDRGEPTTLVPFHGAWDIEVPVTLLGRALTVRSDNPQGFHCKRPLSCEETVPPLGAGEFRTLDQRMISEPAIVFVHGFLGSEIGCPGNKAWFDGLGADLLDMQLGPDGRSNMTVAQGGTRCSEQAGPTGGLILQAAGKDIYGSSVSHYAKLARAERFRAIAWDWRKDPRSQVHVLDRAIDELRCQGPTPCDAPRVRKVVLVAHSQGGLLSRAYVADPARAAKVSRLVTVGTPTWGSPKSIFPLVGGVETPIGGLGMDVFLDNDDLKVLARNLSGGFSLAPSPAYGPWLDVPTFSSTRMDADSAPDFYAAIGGNALLVRQQAQAHRELYDRFGSLNGVDYQVVAGRGMATITDVKLLYGADERVEATFGEGDQTVPLKSAEFDAPADRLHHVCGISHVPLTADPQTTAMIDPFVTMGEPVRPNPQGRDCPVAATVVNVYAATALGFDLTDPVAAAASARSGIGAARVRARSAATGRATGPAMTPAQAQAAGLIDLVQAGGQTTIVVDDRRPVQLTVPADRSGKPYAMTTQDLDGSRRGPVRTFGDLTGATVLDAGAATTLRAGGRVLRPSRGAERDAPRTRAQIVRLAGGRVRVALAARDRSRVTGTYVFVGERRRRYRRPVVLTAAQARRASFASVDRWGNAEPRRPLRLR</sequence>
<evidence type="ECO:0000313" key="3">
    <source>
        <dbReference type="Proteomes" id="UP000240739"/>
    </source>
</evidence>
<dbReference type="GO" id="GO:0008374">
    <property type="term" value="F:O-acyltransferase activity"/>
    <property type="evidence" value="ECO:0007669"/>
    <property type="project" value="InterPro"/>
</dbReference>
<gene>
    <name evidence="2" type="ORF">C7Y72_03475</name>
</gene>
<dbReference type="Proteomes" id="UP000240739">
    <property type="component" value="Unassembled WGS sequence"/>
</dbReference>
<dbReference type="InterPro" id="IPR029058">
    <property type="entry name" value="AB_hydrolase_fold"/>
</dbReference>
<dbReference type="PANTHER" id="PTHR11440">
    <property type="entry name" value="LECITHIN-CHOLESTEROL ACYLTRANSFERASE-RELATED"/>
    <property type="match status" value="1"/>
</dbReference>
<name>A0A2T4UHQ4_9ACTN</name>
<keyword evidence="3" id="KW-1185">Reference proteome</keyword>
<dbReference type="EMBL" id="PYYB01000001">
    <property type="protein sequence ID" value="PTL58773.1"/>
    <property type="molecule type" value="Genomic_DNA"/>
</dbReference>
<dbReference type="Pfam" id="PF02450">
    <property type="entry name" value="LCAT"/>
    <property type="match status" value="1"/>
</dbReference>
<evidence type="ECO:0000313" key="2">
    <source>
        <dbReference type="EMBL" id="PTL58773.1"/>
    </source>
</evidence>
<dbReference type="Gene3D" id="3.40.50.1820">
    <property type="entry name" value="alpha/beta hydrolase"/>
    <property type="match status" value="1"/>
</dbReference>
<comment type="caution">
    <text evidence="2">The sequence shown here is derived from an EMBL/GenBank/DDBJ whole genome shotgun (WGS) entry which is preliminary data.</text>
</comment>
<reference evidence="2 3" key="1">
    <citation type="submission" date="2018-03" db="EMBL/GenBank/DDBJ databases">
        <title>Aquarubrobacter algicola gen. nov., sp. nov., a novel actinobacterium isolated from shallow eutrophic lake during the end of cyanobacterial harmful algal blooms.</title>
        <authorList>
            <person name="Chun S.J."/>
        </authorList>
    </citation>
    <scope>NUCLEOTIDE SEQUENCE [LARGE SCALE GENOMIC DNA]</scope>
    <source>
        <strain evidence="2 3">Seoho-28</strain>
    </source>
</reference>
<feature type="region of interest" description="Disordered" evidence="1">
    <location>
        <begin position="722"/>
        <end position="744"/>
    </location>
</feature>
<dbReference type="InterPro" id="IPR003386">
    <property type="entry name" value="LACT/PDAT_acylTrfase"/>
</dbReference>
<organism evidence="2 3">
    <name type="scientific">Paraconexibacter algicola</name>
    <dbReference type="NCBI Taxonomy" id="2133960"/>
    <lineage>
        <taxon>Bacteria</taxon>
        <taxon>Bacillati</taxon>
        <taxon>Actinomycetota</taxon>
        <taxon>Thermoleophilia</taxon>
        <taxon>Solirubrobacterales</taxon>
        <taxon>Paraconexibacteraceae</taxon>
        <taxon>Paraconexibacter</taxon>
    </lineage>
</organism>
<dbReference type="AlphaFoldDB" id="A0A2T4UHQ4"/>
<dbReference type="SUPFAM" id="SSF53474">
    <property type="entry name" value="alpha/beta-Hydrolases"/>
    <property type="match status" value="1"/>
</dbReference>
<proteinExistence type="predicted"/>
<protein>
    <recommendedName>
        <fullName evidence="4">Alpha/beta fold hydrolase</fullName>
    </recommendedName>
</protein>
<evidence type="ECO:0008006" key="4">
    <source>
        <dbReference type="Google" id="ProtNLM"/>
    </source>
</evidence>
<accession>A0A2T4UHQ4</accession>